<dbReference type="EMBL" id="JACHNE010000001">
    <property type="protein sequence ID" value="MBB5799172.1"/>
    <property type="molecule type" value="Genomic_DNA"/>
</dbReference>
<feature type="compositionally biased region" description="Polar residues" evidence="1">
    <location>
        <begin position="1"/>
        <end position="18"/>
    </location>
</feature>
<dbReference type="AlphaFoldDB" id="A0A7W9HBF3"/>
<gene>
    <name evidence="2" type="ORF">HDA41_007136</name>
</gene>
<proteinExistence type="predicted"/>
<evidence type="ECO:0000313" key="3">
    <source>
        <dbReference type="Proteomes" id="UP000590647"/>
    </source>
</evidence>
<protein>
    <submittedName>
        <fullName evidence="2">Uncharacterized protein</fullName>
    </submittedName>
</protein>
<sequence length="76" mass="7975">MKLSTEQTVKTGLANSRMGSIGSLARVSTRQNGPSATTPPTNRAMIMPEPHAYSLPPQLVARISALAPTATSAMPR</sequence>
<name>A0A7W9HBF3_9ACTN</name>
<comment type="caution">
    <text evidence="2">The sequence shown here is derived from an EMBL/GenBank/DDBJ whole genome shotgun (WGS) entry which is preliminary data.</text>
</comment>
<feature type="compositionally biased region" description="Polar residues" evidence="1">
    <location>
        <begin position="26"/>
        <end position="41"/>
    </location>
</feature>
<feature type="region of interest" description="Disordered" evidence="1">
    <location>
        <begin position="1"/>
        <end position="44"/>
    </location>
</feature>
<evidence type="ECO:0000313" key="2">
    <source>
        <dbReference type="EMBL" id="MBB5799172.1"/>
    </source>
</evidence>
<evidence type="ECO:0000256" key="1">
    <source>
        <dbReference type="SAM" id="MobiDB-lite"/>
    </source>
</evidence>
<dbReference type="Proteomes" id="UP000590647">
    <property type="component" value="Unassembled WGS sequence"/>
</dbReference>
<reference evidence="2 3" key="1">
    <citation type="submission" date="2020-08" db="EMBL/GenBank/DDBJ databases">
        <title>Sequencing the genomes of 1000 actinobacteria strains.</title>
        <authorList>
            <person name="Klenk H.-P."/>
        </authorList>
    </citation>
    <scope>NUCLEOTIDE SEQUENCE [LARGE SCALE GENOMIC DNA]</scope>
    <source>
        <strain evidence="2 3">DSM 40084</strain>
    </source>
</reference>
<accession>A0A7W9HBF3</accession>
<keyword evidence="3" id="KW-1185">Reference proteome</keyword>
<organism evidence="2 3">
    <name type="scientific">Streptomyces caelestis</name>
    <dbReference type="NCBI Taxonomy" id="36816"/>
    <lineage>
        <taxon>Bacteria</taxon>
        <taxon>Bacillati</taxon>
        <taxon>Actinomycetota</taxon>
        <taxon>Actinomycetes</taxon>
        <taxon>Kitasatosporales</taxon>
        <taxon>Streptomycetaceae</taxon>
        <taxon>Streptomyces</taxon>
    </lineage>
</organism>